<reference evidence="2" key="1">
    <citation type="submission" date="2021-01" db="EMBL/GenBank/DDBJ databases">
        <title>Modified the classification status of verrucomicrobia.</title>
        <authorList>
            <person name="Feng X."/>
        </authorList>
    </citation>
    <scope>NUCLEOTIDE SEQUENCE</scope>
    <source>
        <strain evidence="2">KCTC 13126</strain>
    </source>
</reference>
<dbReference type="InterPro" id="IPR036237">
    <property type="entry name" value="Xyl_isomerase-like_sf"/>
</dbReference>
<dbReference type="PANTHER" id="PTHR12110:SF41">
    <property type="entry name" value="INOSOSE DEHYDRATASE"/>
    <property type="match status" value="1"/>
</dbReference>
<dbReference type="Gene3D" id="3.20.20.150">
    <property type="entry name" value="Divalent-metal-dependent TIM barrel enzymes"/>
    <property type="match status" value="1"/>
</dbReference>
<dbReference type="Proteomes" id="UP000617628">
    <property type="component" value="Unassembled WGS sequence"/>
</dbReference>
<evidence type="ECO:0000259" key="1">
    <source>
        <dbReference type="Pfam" id="PF01261"/>
    </source>
</evidence>
<organism evidence="2 3">
    <name type="scientific">Pelagicoccus mobilis</name>
    <dbReference type="NCBI Taxonomy" id="415221"/>
    <lineage>
        <taxon>Bacteria</taxon>
        <taxon>Pseudomonadati</taxon>
        <taxon>Verrucomicrobiota</taxon>
        <taxon>Opitutia</taxon>
        <taxon>Puniceicoccales</taxon>
        <taxon>Pelagicoccaceae</taxon>
        <taxon>Pelagicoccus</taxon>
    </lineage>
</organism>
<feature type="domain" description="Xylose isomerase-like TIM barrel" evidence="1">
    <location>
        <begin position="28"/>
        <end position="234"/>
    </location>
</feature>
<proteinExistence type="predicted"/>
<comment type="caution">
    <text evidence="2">The sequence shown here is derived from an EMBL/GenBank/DDBJ whole genome shotgun (WGS) entry which is preliminary data.</text>
</comment>
<protein>
    <submittedName>
        <fullName evidence="2">Sugar phosphate isomerase/epimerase</fullName>
    </submittedName>
</protein>
<name>A0A934VUE0_9BACT</name>
<dbReference type="PANTHER" id="PTHR12110">
    <property type="entry name" value="HYDROXYPYRUVATE ISOMERASE"/>
    <property type="match status" value="1"/>
</dbReference>
<dbReference type="RefSeq" id="WP_200359411.1">
    <property type="nucleotide sequence ID" value="NZ_JAENIL010000089.1"/>
</dbReference>
<keyword evidence="3" id="KW-1185">Reference proteome</keyword>
<dbReference type="InterPro" id="IPR050312">
    <property type="entry name" value="IolE/XylAMocC-like"/>
</dbReference>
<dbReference type="AlphaFoldDB" id="A0A934VUE0"/>
<evidence type="ECO:0000313" key="2">
    <source>
        <dbReference type="EMBL" id="MBK1880444.1"/>
    </source>
</evidence>
<dbReference type="InterPro" id="IPR013022">
    <property type="entry name" value="Xyl_isomerase-like_TIM-brl"/>
</dbReference>
<dbReference type="GO" id="GO:0016853">
    <property type="term" value="F:isomerase activity"/>
    <property type="evidence" value="ECO:0007669"/>
    <property type="project" value="UniProtKB-KW"/>
</dbReference>
<sequence length="258" mass="28539">MKLDQVAAITYTIRDFIKTEKGFRESCEKLAKIGFQAVELAGVPNDEISPATAVSICNEYGLRITSAHLGLEDTLDDPETVIEKAKQIGVRHIVYAYPHDTDFESTASIQKLIDRLNNAGKTYNAAGITLLYHNHALEFKRYDGRSILEQIFAETDPTALQAELDTYWVQRGGSDPVKWCQNMKGRLPTLHLKDMTVYEGNDSTMGEIGSGNLDFKSIIAAAEASGCSTFIIEQDVCPGDPFDSLKKSFDYAKANLVD</sequence>
<accession>A0A934VUE0</accession>
<dbReference type="Pfam" id="PF01261">
    <property type="entry name" value="AP_endonuc_2"/>
    <property type="match status" value="1"/>
</dbReference>
<dbReference type="SUPFAM" id="SSF51658">
    <property type="entry name" value="Xylose isomerase-like"/>
    <property type="match status" value="1"/>
</dbReference>
<evidence type="ECO:0000313" key="3">
    <source>
        <dbReference type="Proteomes" id="UP000617628"/>
    </source>
</evidence>
<dbReference type="EMBL" id="JAENIL010000089">
    <property type="protein sequence ID" value="MBK1880444.1"/>
    <property type="molecule type" value="Genomic_DNA"/>
</dbReference>
<keyword evidence="2" id="KW-0413">Isomerase</keyword>
<gene>
    <name evidence="2" type="ORF">JIN87_26395</name>
</gene>